<feature type="domain" description="Nudix hydrolase" evidence="6">
    <location>
        <begin position="30"/>
        <end position="176"/>
    </location>
</feature>
<evidence type="ECO:0000259" key="6">
    <source>
        <dbReference type="PROSITE" id="PS51462"/>
    </source>
</evidence>
<dbReference type="PROSITE" id="PS51462">
    <property type="entry name" value="NUDIX"/>
    <property type="match status" value="1"/>
</dbReference>
<reference evidence="7 8" key="2">
    <citation type="journal article" date="2015" name="Stand. Genomic Sci.">
        <title>Draft genome sequence of Cellulomonas carbonis T26(T) and comparative analysis of six Cellulomonas genomes.</title>
        <authorList>
            <person name="Zhuang W."/>
            <person name="Zhang S."/>
            <person name="Xia X."/>
            <person name="Wang G."/>
        </authorList>
    </citation>
    <scope>NUCLEOTIDE SEQUENCE [LARGE SCALE GENOMIC DNA]</scope>
    <source>
        <strain evidence="7 8">T26</strain>
    </source>
</reference>
<accession>A0A0A0BXS9</accession>
<gene>
    <name evidence="7" type="ORF">N868_09595</name>
</gene>
<sequence length="189" mass="21119">MTSAADGAAAGDRAPWELGPDWVVGDDGVPFRRGARVILLDEADRVLLARGHDVDRPERTWWFTVGGGIDAGESAREAAARELLEETGLVVDPASLVGPVLRRRAVFDFWRRTVRQDEEFFLARVERPAAVHHAGWTDVERAFMDEVRWWTLDDLADVREEVFPAGLVGVVRDLLDGWDGVVRRLPDGH</sequence>
<dbReference type="RefSeq" id="WP_052425794.1">
    <property type="nucleotide sequence ID" value="NZ_AXCY01000003.1"/>
</dbReference>
<evidence type="ECO:0000256" key="4">
    <source>
        <dbReference type="ARBA" id="ARBA00022842"/>
    </source>
</evidence>
<evidence type="ECO:0000256" key="2">
    <source>
        <dbReference type="ARBA" id="ARBA00005582"/>
    </source>
</evidence>
<dbReference type="InterPro" id="IPR015797">
    <property type="entry name" value="NUDIX_hydrolase-like_dom_sf"/>
</dbReference>
<dbReference type="InterPro" id="IPR020476">
    <property type="entry name" value="Nudix_hydrolase"/>
</dbReference>
<dbReference type="CDD" id="cd04685">
    <property type="entry name" value="NUDIX_Hydrolase"/>
    <property type="match status" value="1"/>
</dbReference>
<dbReference type="GO" id="GO:0016787">
    <property type="term" value="F:hydrolase activity"/>
    <property type="evidence" value="ECO:0007669"/>
    <property type="project" value="UniProtKB-KW"/>
</dbReference>
<keyword evidence="8" id="KW-1185">Reference proteome</keyword>
<dbReference type="Pfam" id="PF00293">
    <property type="entry name" value="NUDIX"/>
    <property type="match status" value="1"/>
</dbReference>
<evidence type="ECO:0000256" key="5">
    <source>
        <dbReference type="RuleBase" id="RU003476"/>
    </source>
</evidence>
<keyword evidence="3 5" id="KW-0378">Hydrolase</keyword>
<evidence type="ECO:0000256" key="3">
    <source>
        <dbReference type="ARBA" id="ARBA00022801"/>
    </source>
</evidence>
<evidence type="ECO:0000256" key="1">
    <source>
        <dbReference type="ARBA" id="ARBA00001946"/>
    </source>
</evidence>
<dbReference type="PANTHER" id="PTHR43046">
    <property type="entry name" value="GDP-MANNOSE MANNOSYL HYDROLASE"/>
    <property type="match status" value="1"/>
</dbReference>
<dbReference type="InterPro" id="IPR020084">
    <property type="entry name" value="NUDIX_hydrolase_CS"/>
</dbReference>
<reference evidence="7 8" key="1">
    <citation type="submission" date="2013-08" db="EMBL/GenBank/DDBJ databases">
        <title>Genome sequencing of Cellulomonas carbonis T26.</title>
        <authorList>
            <person name="Chen F."/>
            <person name="Li Y."/>
            <person name="Wang G."/>
        </authorList>
    </citation>
    <scope>NUCLEOTIDE SEQUENCE [LARGE SCALE GENOMIC DNA]</scope>
    <source>
        <strain evidence="7 8">T26</strain>
    </source>
</reference>
<comment type="caution">
    <text evidence="7">The sequence shown here is derived from an EMBL/GenBank/DDBJ whole genome shotgun (WGS) entry which is preliminary data.</text>
</comment>
<protein>
    <submittedName>
        <fullName evidence="7">NUDIX hydrolase</fullName>
    </submittedName>
</protein>
<dbReference type="PRINTS" id="PR00502">
    <property type="entry name" value="NUDIXFAMILY"/>
</dbReference>
<dbReference type="PROSITE" id="PS00893">
    <property type="entry name" value="NUDIX_BOX"/>
    <property type="match status" value="1"/>
</dbReference>
<dbReference type="Proteomes" id="UP000029839">
    <property type="component" value="Unassembled WGS sequence"/>
</dbReference>
<keyword evidence="4" id="KW-0460">Magnesium</keyword>
<evidence type="ECO:0000313" key="8">
    <source>
        <dbReference type="Proteomes" id="UP000029839"/>
    </source>
</evidence>
<proteinExistence type="inferred from homology"/>
<evidence type="ECO:0000313" key="7">
    <source>
        <dbReference type="EMBL" id="KGM12517.1"/>
    </source>
</evidence>
<dbReference type="AlphaFoldDB" id="A0A0A0BXS9"/>
<dbReference type="SUPFAM" id="SSF55811">
    <property type="entry name" value="Nudix"/>
    <property type="match status" value="1"/>
</dbReference>
<comment type="cofactor">
    <cofactor evidence="1">
        <name>Mg(2+)</name>
        <dbReference type="ChEBI" id="CHEBI:18420"/>
    </cofactor>
</comment>
<comment type="similarity">
    <text evidence="2 5">Belongs to the Nudix hydrolase family.</text>
</comment>
<dbReference type="Gene3D" id="3.90.79.10">
    <property type="entry name" value="Nucleoside Triphosphate Pyrophosphohydrolase"/>
    <property type="match status" value="1"/>
</dbReference>
<dbReference type="PANTHER" id="PTHR43046:SF12">
    <property type="entry name" value="GDP-MANNOSE MANNOSYL HYDROLASE"/>
    <property type="match status" value="1"/>
</dbReference>
<name>A0A0A0BXS9_9CELL</name>
<dbReference type="EMBL" id="AXCY01000003">
    <property type="protein sequence ID" value="KGM12517.1"/>
    <property type="molecule type" value="Genomic_DNA"/>
</dbReference>
<dbReference type="InterPro" id="IPR000086">
    <property type="entry name" value="NUDIX_hydrolase_dom"/>
</dbReference>
<organism evidence="7 8">
    <name type="scientific">Cellulomonas carbonis T26</name>
    <dbReference type="NCBI Taxonomy" id="947969"/>
    <lineage>
        <taxon>Bacteria</taxon>
        <taxon>Bacillati</taxon>
        <taxon>Actinomycetota</taxon>
        <taxon>Actinomycetes</taxon>
        <taxon>Micrococcales</taxon>
        <taxon>Cellulomonadaceae</taxon>
        <taxon>Cellulomonas</taxon>
    </lineage>
</organism>